<feature type="region of interest" description="Disordered" evidence="1">
    <location>
        <begin position="151"/>
        <end position="173"/>
    </location>
</feature>
<dbReference type="EMBL" id="ML996114">
    <property type="protein sequence ID" value="KAF2737680.1"/>
    <property type="molecule type" value="Genomic_DNA"/>
</dbReference>
<dbReference type="AlphaFoldDB" id="A0A9P4R621"/>
<keyword evidence="3" id="KW-1185">Reference proteome</keyword>
<organism evidence="2 3">
    <name type="scientific">Polyplosphaeria fusca</name>
    <dbReference type="NCBI Taxonomy" id="682080"/>
    <lineage>
        <taxon>Eukaryota</taxon>
        <taxon>Fungi</taxon>
        <taxon>Dikarya</taxon>
        <taxon>Ascomycota</taxon>
        <taxon>Pezizomycotina</taxon>
        <taxon>Dothideomycetes</taxon>
        <taxon>Pleosporomycetidae</taxon>
        <taxon>Pleosporales</taxon>
        <taxon>Tetraplosphaeriaceae</taxon>
        <taxon>Polyplosphaeria</taxon>
    </lineage>
</organism>
<accession>A0A9P4R621</accession>
<protein>
    <submittedName>
        <fullName evidence="2">Uncharacterized protein</fullName>
    </submittedName>
</protein>
<proteinExistence type="predicted"/>
<dbReference type="Proteomes" id="UP000799444">
    <property type="component" value="Unassembled WGS sequence"/>
</dbReference>
<evidence type="ECO:0000313" key="2">
    <source>
        <dbReference type="EMBL" id="KAF2737680.1"/>
    </source>
</evidence>
<reference evidence="2" key="1">
    <citation type="journal article" date="2020" name="Stud. Mycol.">
        <title>101 Dothideomycetes genomes: a test case for predicting lifestyles and emergence of pathogens.</title>
        <authorList>
            <person name="Haridas S."/>
            <person name="Albert R."/>
            <person name="Binder M."/>
            <person name="Bloem J."/>
            <person name="Labutti K."/>
            <person name="Salamov A."/>
            <person name="Andreopoulos B."/>
            <person name="Baker S."/>
            <person name="Barry K."/>
            <person name="Bills G."/>
            <person name="Bluhm B."/>
            <person name="Cannon C."/>
            <person name="Castanera R."/>
            <person name="Culley D."/>
            <person name="Daum C."/>
            <person name="Ezra D."/>
            <person name="Gonzalez J."/>
            <person name="Henrissat B."/>
            <person name="Kuo A."/>
            <person name="Liang C."/>
            <person name="Lipzen A."/>
            <person name="Lutzoni F."/>
            <person name="Magnuson J."/>
            <person name="Mondo S."/>
            <person name="Nolan M."/>
            <person name="Ohm R."/>
            <person name="Pangilinan J."/>
            <person name="Park H.-J."/>
            <person name="Ramirez L."/>
            <person name="Alfaro M."/>
            <person name="Sun H."/>
            <person name="Tritt A."/>
            <person name="Yoshinaga Y."/>
            <person name="Zwiers L.-H."/>
            <person name="Turgeon B."/>
            <person name="Goodwin S."/>
            <person name="Spatafora J."/>
            <person name="Crous P."/>
            <person name="Grigoriev I."/>
        </authorList>
    </citation>
    <scope>NUCLEOTIDE SEQUENCE</scope>
    <source>
        <strain evidence="2">CBS 125425</strain>
    </source>
</reference>
<comment type="caution">
    <text evidence="2">The sequence shown here is derived from an EMBL/GenBank/DDBJ whole genome shotgun (WGS) entry which is preliminary data.</text>
</comment>
<gene>
    <name evidence="2" type="ORF">EJ04DRAFT_520971</name>
</gene>
<evidence type="ECO:0000313" key="3">
    <source>
        <dbReference type="Proteomes" id="UP000799444"/>
    </source>
</evidence>
<name>A0A9P4R621_9PLEO</name>
<sequence>MVDVVGFQRGGAVGQRLNADQDVVFDQRRANDAVGGWCRARKECGAASAHVVAGYGERGIEVLDMRCCCGMVFSRPSVLDGGCQRAELGSGRGRVLGAASVCRSSTSPARKGEREKRGCVWRRPPALHKASALPSTRRLIYFVDGTYRDAGRPSQRACRTNPSRPKPPARGLRTAHVCTRKRKTTTVYFVPARDETLIVLPAPRPGNADPPPSPRSNG</sequence>
<evidence type="ECO:0000256" key="1">
    <source>
        <dbReference type="SAM" id="MobiDB-lite"/>
    </source>
</evidence>